<gene>
    <name evidence="10 13" type="primary">pdxT</name>
    <name evidence="13" type="ORF">E6C70_04555</name>
</gene>
<dbReference type="OrthoDB" id="9810320at2"/>
<feature type="binding site" evidence="10 12">
    <location>
        <begin position="136"/>
        <end position="137"/>
    </location>
    <ligand>
        <name>L-glutamine</name>
        <dbReference type="ChEBI" id="CHEBI:58359"/>
    </ligand>
</feature>
<evidence type="ECO:0000256" key="2">
    <source>
        <dbReference type="ARBA" id="ARBA00022801"/>
    </source>
</evidence>
<keyword evidence="2 10" id="KW-0378">Hydrolase</keyword>
<evidence type="ECO:0000313" key="14">
    <source>
        <dbReference type="Proteomes" id="UP000307380"/>
    </source>
</evidence>
<keyword evidence="14" id="KW-1185">Reference proteome</keyword>
<dbReference type="Proteomes" id="UP000307380">
    <property type="component" value="Unassembled WGS sequence"/>
</dbReference>
<dbReference type="EMBL" id="SSSN01000003">
    <property type="protein sequence ID" value="THG35334.1"/>
    <property type="molecule type" value="Genomic_DNA"/>
</dbReference>
<dbReference type="InterPro" id="IPR002161">
    <property type="entry name" value="PdxT/SNO"/>
</dbReference>
<feature type="binding site" evidence="10 12">
    <location>
        <position position="107"/>
    </location>
    <ligand>
        <name>L-glutamine</name>
        <dbReference type="ChEBI" id="CHEBI:58359"/>
    </ligand>
</feature>
<accession>A0A4S4FXM5</accession>
<dbReference type="PROSITE" id="PS51273">
    <property type="entry name" value="GATASE_TYPE_1"/>
    <property type="match status" value="1"/>
</dbReference>
<dbReference type="PANTHER" id="PTHR31559:SF0">
    <property type="entry name" value="PYRIDOXAL 5'-PHOSPHATE SYNTHASE SUBUNIT SNO1-RELATED"/>
    <property type="match status" value="1"/>
</dbReference>
<keyword evidence="4 10" id="KW-0315">Glutamine amidotransferase</keyword>
<comment type="similarity">
    <text evidence="1 10">Belongs to the glutaminase PdxT/SNO family.</text>
</comment>
<evidence type="ECO:0000256" key="12">
    <source>
        <dbReference type="PIRSR" id="PIRSR005639-2"/>
    </source>
</evidence>
<comment type="pathway">
    <text evidence="10">Cofactor biosynthesis; pyridoxal 5'-phosphate biosynthesis.</text>
</comment>
<dbReference type="CDD" id="cd01749">
    <property type="entry name" value="GATase1_PB"/>
    <property type="match status" value="1"/>
</dbReference>
<evidence type="ECO:0000256" key="7">
    <source>
        <dbReference type="ARBA" id="ARBA00049534"/>
    </source>
</evidence>
<dbReference type="GO" id="GO:1903600">
    <property type="term" value="C:glutaminase complex"/>
    <property type="evidence" value="ECO:0007669"/>
    <property type="project" value="TreeGrafter"/>
</dbReference>
<dbReference type="EC" id="3.5.1.2" evidence="10"/>
<evidence type="ECO:0000256" key="4">
    <source>
        <dbReference type="ARBA" id="ARBA00022962"/>
    </source>
</evidence>
<evidence type="ECO:0000256" key="10">
    <source>
        <dbReference type="HAMAP-Rule" id="MF_01615"/>
    </source>
</evidence>
<feature type="active site" description="Nucleophile" evidence="10 11">
    <location>
        <position position="78"/>
    </location>
</feature>
<evidence type="ECO:0000256" key="1">
    <source>
        <dbReference type="ARBA" id="ARBA00008345"/>
    </source>
</evidence>
<evidence type="ECO:0000256" key="5">
    <source>
        <dbReference type="ARBA" id="ARBA00023239"/>
    </source>
</evidence>
<dbReference type="HAMAP" id="MF_01615">
    <property type="entry name" value="PdxT"/>
    <property type="match status" value="1"/>
</dbReference>
<evidence type="ECO:0000256" key="8">
    <source>
        <dbReference type="ARBA" id="ARBA00054599"/>
    </source>
</evidence>
<evidence type="ECO:0000256" key="9">
    <source>
        <dbReference type="ARBA" id="ARBA00064749"/>
    </source>
</evidence>
<dbReference type="GO" id="GO:0036381">
    <property type="term" value="F:pyridoxal 5'-phosphate synthase (glutamine hydrolysing) activity"/>
    <property type="evidence" value="ECO:0007669"/>
    <property type="project" value="UniProtKB-UniRule"/>
</dbReference>
<dbReference type="InterPro" id="IPR029062">
    <property type="entry name" value="Class_I_gatase-like"/>
</dbReference>
<comment type="function">
    <text evidence="8 10">Catalyzes the hydrolysis of glutamine to glutamate and ammonia as part of the biosynthesis of pyridoxal 5'-phosphate. The resulting ammonia molecule is channeled to the active site of PdxS.</text>
</comment>
<dbReference type="GO" id="GO:0008614">
    <property type="term" value="P:pyridoxine metabolic process"/>
    <property type="evidence" value="ECO:0007669"/>
    <property type="project" value="TreeGrafter"/>
</dbReference>
<feature type="active site" description="Charge relay system" evidence="10 11">
    <location>
        <position position="175"/>
    </location>
</feature>
<keyword evidence="3 10" id="KW-0663">Pyridoxal phosphate</keyword>
<dbReference type="GO" id="GO:0004359">
    <property type="term" value="F:glutaminase activity"/>
    <property type="evidence" value="ECO:0007669"/>
    <property type="project" value="UniProtKB-UniRule"/>
</dbReference>
<dbReference type="Pfam" id="PF01174">
    <property type="entry name" value="SNO"/>
    <property type="match status" value="1"/>
</dbReference>
<organism evidence="13 14">
    <name type="scientific">Orlajensenia flava</name>
    <dbReference type="NCBI Taxonomy" id="2565934"/>
    <lineage>
        <taxon>Bacteria</taxon>
        <taxon>Bacillati</taxon>
        <taxon>Actinomycetota</taxon>
        <taxon>Actinomycetes</taxon>
        <taxon>Micrococcales</taxon>
        <taxon>Microbacteriaceae</taxon>
        <taxon>Orlajensenia</taxon>
    </lineage>
</organism>
<dbReference type="PROSITE" id="PS51274">
    <property type="entry name" value="GATASE_COBBQ"/>
    <property type="match status" value="1"/>
</dbReference>
<dbReference type="Gene3D" id="3.40.50.880">
    <property type="match status" value="1"/>
</dbReference>
<dbReference type="NCBIfam" id="TIGR03800">
    <property type="entry name" value="PLP_synth_Pdx2"/>
    <property type="match status" value="1"/>
</dbReference>
<sequence length="194" mass="20439">MKVGVLALQGDFREHAHVLRTLGADVVHVRRAEELPEVAGLVIPGGESSVMDKLARTFGLAGPLRDAIRSGLPVYGTCAGLIMLADTVLDAIAGQESLGGLDVAVRRNAFGSQNHSFETDLDIPAIGGEPMHAVFIRAPIVESVGPNAMALATIADGRCVAVEQGNLLGTSFHPEVTGDYRFHEYFLGKVAARA</sequence>
<comment type="subunit">
    <text evidence="9 10">In the presence of PdxS, forms a dodecamer of heterodimers. Only shows activity in the heterodimer.</text>
</comment>
<dbReference type="UniPathway" id="UPA00245"/>
<dbReference type="GO" id="GO:0006543">
    <property type="term" value="P:L-glutamine catabolic process"/>
    <property type="evidence" value="ECO:0007669"/>
    <property type="project" value="UniProtKB-UniRule"/>
</dbReference>
<dbReference type="RefSeq" id="WP_136422657.1">
    <property type="nucleotide sequence ID" value="NZ_SSSN01000003.1"/>
</dbReference>
<evidence type="ECO:0000313" key="13">
    <source>
        <dbReference type="EMBL" id="THG35334.1"/>
    </source>
</evidence>
<dbReference type="FunFam" id="3.40.50.880:FF:000010">
    <property type="entry name" value="uncharacterized protein LOC100176842 isoform X2"/>
    <property type="match status" value="1"/>
</dbReference>
<name>A0A4S4FXM5_9MICO</name>
<proteinExistence type="inferred from homology"/>
<dbReference type="PROSITE" id="PS51130">
    <property type="entry name" value="PDXT_SNO_2"/>
    <property type="match status" value="1"/>
</dbReference>
<comment type="catalytic activity">
    <reaction evidence="6 10">
        <text>aldehydo-D-ribose 5-phosphate + D-glyceraldehyde 3-phosphate + L-glutamine = pyridoxal 5'-phosphate + L-glutamate + phosphate + 3 H2O + H(+)</text>
        <dbReference type="Rhea" id="RHEA:31507"/>
        <dbReference type="ChEBI" id="CHEBI:15377"/>
        <dbReference type="ChEBI" id="CHEBI:15378"/>
        <dbReference type="ChEBI" id="CHEBI:29985"/>
        <dbReference type="ChEBI" id="CHEBI:43474"/>
        <dbReference type="ChEBI" id="CHEBI:58273"/>
        <dbReference type="ChEBI" id="CHEBI:58359"/>
        <dbReference type="ChEBI" id="CHEBI:59776"/>
        <dbReference type="ChEBI" id="CHEBI:597326"/>
        <dbReference type="EC" id="4.3.3.6"/>
    </reaction>
</comment>
<keyword evidence="5 10" id="KW-0456">Lyase</keyword>
<reference evidence="13 14" key="1">
    <citation type="submission" date="2019-04" db="EMBL/GenBank/DDBJ databases">
        <authorList>
            <person name="Jiang L."/>
        </authorList>
    </citation>
    <scope>NUCLEOTIDE SEQUENCE [LARGE SCALE GENOMIC DNA]</scope>
    <source>
        <strain evidence="13 14">YIM 131861</strain>
    </source>
</reference>
<dbReference type="SUPFAM" id="SSF52317">
    <property type="entry name" value="Class I glutamine amidotransferase-like"/>
    <property type="match status" value="1"/>
</dbReference>
<dbReference type="EC" id="4.3.3.6" evidence="10"/>
<protein>
    <recommendedName>
        <fullName evidence="10">Pyridoxal 5'-phosphate synthase subunit PdxT</fullName>
        <ecNumber evidence="10">4.3.3.6</ecNumber>
    </recommendedName>
    <alternativeName>
        <fullName evidence="10">Pdx2</fullName>
    </alternativeName>
    <alternativeName>
        <fullName evidence="10">Pyridoxal 5'-phosphate synthase glutaminase subunit</fullName>
        <ecNumber evidence="10">3.5.1.2</ecNumber>
    </alternativeName>
</protein>
<dbReference type="GO" id="GO:0042823">
    <property type="term" value="P:pyridoxal phosphate biosynthetic process"/>
    <property type="evidence" value="ECO:0007669"/>
    <property type="project" value="UniProtKB-UniRule"/>
</dbReference>
<dbReference type="AlphaFoldDB" id="A0A4S4FXM5"/>
<comment type="catalytic activity">
    <reaction evidence="7 10">
        <text>L-glutamine + H2O = L-glutamate + NH4(+)</text>
        <dbReference type="Rhea" id="RHEA:15889"/>
        <dbReference type="ChEBI" id="CHEBI:15377"/>
        <dbReference type="ChEBI" id="CHEBI:28938"/>
        <dbReference type="ChEBI" id="CHEBI:29985"/>
        <dbReference type="ChEBI" id="CHEBI:58359"/>
        <dbReference type="EC" id="3.5.1.2"/>
    </reaction>
</comment>
<dbReference type="GO" id="GO:0005829">
    <property type="term" value="C:cytosol"/>
    <property type="evidence" value="ECO:0007669"/>
    <property type="project" value="TreeGrafter"/>
</dbReference>
<feature type="binding site" evidence="10 12">
    <location>
        <begin position="46"/>
        <end position="48"/>
    </location>
    <ligand>
        <name>L-glutamine</name>
        <dbReference type="ChEBI" id="CHEBI:58359"/>
    </ligand>
</feature>
<evidence type="ECO:0000256" key="3">
    <source>
        <dbReference type="ARBA" id="ARBA00022898"/>
    </source>
</evidence>
<comment type="caution">
    <text evidence="13">The sequence shown here is derived from an EMBL/GenBank/DDBJ whole genome shotgun (WGS) entry which is preliminary data.</text>
</comment>
<dbReference type="InterPro" id="IPR021196">
    <property type="entry name" value="PdxT/SNO_CS"/>
</dbReference>
<dbReference type="PANTHER" id="PTHR31559">
    <property type="entry name" value="PYRIDOXAL 5'-PHOSPHATE SYNTHASE SUBUNIT SNO"/>
    <property type="match status" value="1"/>
</dbReference>
<dbReference type="PROSITE" id="PS01236">
    <property type="entry name" value="PDXT_SNO_1"/>
    <property type="match status" value="1"/>
</dbReference>
<dbReference type="PIRSF" id="PIRSF005639">
    <property type="entry name" value="Glut_amidoT_SNO"/>
    <property type="match status" value="1"/>
</dbReference>
<evidence type="ECO:0000256" key="6">
    <source>
        <dbReference type="ARBA" id="ARBA00047992"/>
    </source>
</evidence>
<evidence type="ECO:0000256" key="11">
    <source>
        <dbReference type="PIRSR" id="PIRSR005639-1"/>
    </source>
</evidence>
<feature type="active site" description="Charge relay system" evidence="10 11">
    <location>
        <position position="173"/>
    </location>
</feature>